<dbReference type="InterPro" id="IPR036721">
    <property type="entry name" value="RCK_C_sf"/>
</dbReference>
<feature type="domain" description="RCK C-terminal" evidence="2">
    <location>
        <begin position="134"/>
        <end position="215"/>
    </location>
</feature>
<dbReference type="AlphaFoldDB" id="A0A173T759"/>
<accession>A0A173T759</accession>
<dbReference type="PANTHER" id="PTHR43833:SF7">
    <property type="entry name" value="KTR SYSTEM POTASSIUM UPTAKE PROTEIN C"/>
    <property type="match status" value="1"/>
</dbReference>
<evidence type="ECO:0000313" key="7">
    <source>
        <dbReference type="EMBL" id="RHC65764.1"/>
    </source>
</evidence>
<reference evidence="10 11" key="1">
    <citation type="submission" date="2015-09" db="EMBL/GenBank/DDBJ databases">
        <authorList>
            <consortium name="Pathogen Informatics"/>
        </authorList>
    </citation>
    <scope>NUCLEOTIDE SEQUENCE [LARGE SCALE GENOMIC DNA]</scope>
    <source>
        <strain evidence="4 11">2789STDY5834835</strain>
        <strain evidence="3 10">2789STDY5834966</strain>
    </source>
</reference>
<dbReference type="Proteomes" id="UP000262524">
    <property type="component" value="Unassembled WGS sequence"/>
</dbReference>
<dbReference type="Gene3D" id="3.40.50.720">
    <property type="entry name" value="NAD(P)-binding Rossmann-like Domain"/>
    <property type="match status" value="1"/>
</dbReference>
<dbReference type="PANTHER" id="PTHR43833">
    <property type="entry name" value="POTASSIUM CHANNEL PROTEIN 2-RELATED-RELATED"/>
    <property type="match status" value="1"/>
</dbReference>
<dbReference type="EMBL" id="QSOE01000163">
    <property type="protein sequence ID" value="RGI78099.1"/>
    <property type="molecule type" value="Genomic_DNA"/>
</dbReference>
<evidence type="ECO:0000313" key="16">
    <source>
        <dbReference type="Proteomes" id="UP000286561"/>
    </source>
</evidence>
<reference evidence="12 13" key="2">
    <citation type="submission" date="2018-08" db="EMBL/GenBank/DDBJ databases">
        <title>A genome reference for cultivated species of the human gut microbiota.</title>
        <authorList>
            <person name="Zou Y."/>
            <person name="Xue W."/>
            <person name="Luo G."/>
        </authorList>
    </citation>
    <scope>NUCLEOTIDE SEQUENCE [LARGE SCALE GENOMIC DNA]</scope>
    <source>
        <strain evidence="9 14">AF31-17AC</strain>
        <strain evidence="8 13">AF45-14BH</strain>
        <strain evidence="7 15">AM34-3LB</strain>
        <strain evidence="6 16">AM48-23BH</strain>
        <strain evidence="5 12">TM10-1AC</strain>
    </source>
</reference>
<dbReference type="Proteomes" id="UP000283497">
    <property type="component" value="Unassembled WGS sequence"/>
</dbReference>
<evidence type="ECO:0000313" key="3">
    <source>
        <dbReference type="EMBL" id="CUM97248.1"/>
    </source>
</evidence>
<dbReference type="GeneID" id="75047829"/>
<dbReference type="Proteomes" id="UP000095679">
    <property type="component" value="Unassembled WGS sequence"/>
</dbReference>
<evidence type="ECO:0000313" key="8">
    <source>
        <dbReference type="EMBL" id="RHK40765.1"/>
    </source>
</evidence>
<organism evidence="3 10">
    <name type="scientific">Anaerobutyricum hallii</name>
    <dbReference type="NCBI Taxonomy" id="39488"/>
    <lineage>
        <taxon>Bacteria</taxon>
        <taxon>Bacillati</taxon>
        <taxon>Bacillota</taxon>
        <taxon>Clostridia</taxon>
        <taxon>Lachnospirales</taxon>
        <taxon>Lachnospiraceae</taxon>
        <taxon>Anaerobutyricum</taxon>
    </lineage>
</organism>
<keyword evidence="15" id="KW-1185">Reference proteome</keyword>
<dbReference type="InterPro" id="IPR006037">
    <property type="entry name" value="RCK_C"/>
</dbReference>
<evidence type="ECO:0000313" key="12">
    <source>
        <dbReference type="Proteomes" id="UP000262524"/>
    </source>
</evidence>
<protein>
    <submittedName>
        <fullName evidence="3">Ktr system potassium uptake protein A</fullName>
    </submittedName>
    <submittedName>
        <fullName evidence="5">TrkA family potassium uptake protein</fullName>
    </submittedName>
</protein>
<dbReference type="EMBL" id="QSEP01000215">
    <property type="protein sequence ID" value="RGZ75515.1"/>
    <property type="molecule type" value="Genomic_DNA"/>
</dbReference>
<dbReference type="GO" id="GO:0008324">
    <property type="term" value="F:monoatomic cation transmembrane transporter activity"/>
    <property type="evidence" value="ECO:0007669"/>
    <property type="project" value="InterPro"/>
</dbReference>
<dbReference type="OrthoDB" id="9776294at2"/>
<dbReference type="PROSITE" id="PS51202">
    <property type="entry name" value="RCK_C"/>
    <property type="match status" value="1"/>
</dbReference>
<dbReference type="GO" id="GO:0006813">
    <property type="term" value="P:potassium ion transport"/>
    <property type="evidence" value="ECO:0007669"/>
    <property type="project" value="InterPro"/>
</dbReference>
<dbReference type="EMBL" id="QRQO01000001">
    <property type="protein sequence ID" value="RHN17988.1"/>
    <property type="molecule type" value="Genomic_DNA"/>
</dbReference>
<evidence type="ECO:0000313" key="15">
    <source>
        <dbReference type="Proteomes" id="UP000284621"/>
    </source>
</evidence>
<evidence type="ECO:0000313" key="11">
    <source>
        <dbReference type="Proteomes" id="UP000095679"/>
    </source>
</evidence>
<sequence>MKNILLIGLGRFGRHIAMELSELGHEIMAVDVNEGRVDKVLPYVTNAQIGDSTNAEFLESLGIGNYDICFVTIGGSFQNSLETTSLLKELGAKMVISRAERDVQEKFLLRNGADKVIYPEKQVAKWASIRYTDDHILDYMEVDASHAIFEVEVPKEWIGKTVGELDIRRKYDINILAIKNNGELSMAISPDTFFTGNISLLVIGEHKAIKKCFHI</sequence>
<dbReference type="Proteomes" id="UP000095390">
    <property type="component" value="Unassembled WGS sequence"/>
</dbReference>
<dbReference type="RefSeq" id="WP_005350592.1">
    <property type="nucleotide sequence ID" value="NZ_BLYK01000086.1"/>
</dbReference>
<evidence type="ECO:0000313" key="5">
    <source>
        <dbReference type="EMBL" id="RGI78099.1"/>
    </source>
</evidence>
<dbReference type="SUPFAM" id="SSF116726">
    <property type="entry name" value="TrkA C-terminal domain-like"/>
    <property type="match status" value="1"/>
</dbReference>
<evidence type="ECO:0000313" key="13">
    <source>
        <dbReference type="Proteomes" id="UP000283497"/>
    </source>
</evidence>
<dbReference type="Proteomes" id="UP000286561">
    <property type="component" value="Unassembled WGS sequence"/>
</dbReference>
<evidence type="ECO:0000259" key="1">
    <source>
        <dbReference type="PROSITE" id="PS51201"/>
    </source>
</evidence>
<dbReference type="PROSITE" id="PS51201">
    <property type="entry name" value="RCK_N"/>
    <property type="match status" value="1"/>
</dbReference>
<gene>
    <name evidence="3" type="primary">ktrA_1</name>
    <name evidence="4" type="synonym">ktrA_2</name>
    <name evidence="8" type="ORF">DW068_03705</name>
    <name evidence="7" type="ORF">DW833_06085</name>
    <name evidence="6" type="ORF">DW972_15595</name>
    <name evidence="9" type="ORF">DWZ29_00015</name>
    <name evidence="5" type="ORF">DXD91_14595</name>
    <name evidence="4" type="ORF">ERS852450_02870</name>
    <name evidence="3" type="ORF">ERS852578_01409</name>
</gene>
<feature type="domain" description="RCK N-terminal" evidence="1">
    <location>
        <begin position="1"/>
        <end position="117"/>
    </location>
</feature>
<evidence type="ECO:0000313" key="4">
    <source>
        <dbReference type="EMBL" id="CUP01383.1"/>
    </source>
</evidence>
<evidence type="ECO:0000259" key="2">
    <source>
        <dbReference type="PROSITE" id="PS51202"/>
    </source>
</evidence>
<proteinExistence type="predicted"/>
<dbReference type="InterPro" id="IPR050721">
    <property type="entry name" value="Trk_Ktr_HKT_K-transport"/>
</dbReference>
<dbReference type="InterPro" id="IPR003148">
    <property type="entry name" value="RCK_N"/>
</dbReference>
<evidence type="ECO:0000313" key="9">
    <source>
        <dbReference type="EMBL" id="RHN17988.1"/>
    </source>
</evidence>
<dbReference type="EMBL" id="QRNJ01000009">
    <property type="protein sequence ID" value="RHK40765.1"/>
    <property type="molecule type" value="Genomic_DNA"/>
</dbReference>
<dbReference type="Gene3D" id="3.30.70.1450">
    <property type="entry name" value="Regulator of K+ conductance, C-terminal domain"/>
    <property type="match status" value="1"/>
</dbReference>
<dbReference type="Pfam" id="PF02080">
    <property type="entry name" value="TrkA_C"/>
    <property type="match status" value="1"/>
</dbReference>
<dbReference type="SUPFAM" id="SSF51735">
    <property type="entry name" value="NAD(P)-binding Rossmann-fold domains"/>
    <property type="match status" value="1"/>
</dbReference>
<name>A0A173T759_9FIRM</name>
<dbReference type="EMBL" id="CYZL01000036">
    <property type="protein sequence ID" value="CUP01383.1"/>
    <property type="molecule type" value="Genomic_DNA"/>
</dbReference>
<dbReference type="EMBL" id="CYYC01000014">
    <property type="protein sequence ID" value="CUM97248.1"/>
    <property type="molecule type" value="Genomic_DNA"/>
</dbReference>
<dbReference type="InterPro" id="IPR036291">
    <property type="entry name" value="NAD(P)-bd_dom_sf"/>
</dbReference>
<evidence type="ECO:0000313" key="10">
    <source>
        <dbReference type="Proteomes" id="UP000095390"/>
    </source>
</evidence>
<dbReference type="Proteomes" id="UP000284621">
    <property type="component" value="Unassembled WGS sequence"/>
</dbReference>
<evidence type="ECO:0000313" key="14">
    <source>
        <dbReference type="Proteomes" id="UP000283700"/>
    </source>
</evidence>
<dbReference type="Pfam" id="PF02254">
    <property type="entry name" value="TrkA_N"/>
    <property type="match status" value="1"/>
</dbReference>
<evidence type="ECO:0000313" key="6">
    <source>
        <dbReference type="EMBL" id="RGZ75515.1"/>
    </source>
</evidence>
<dbReference type="EMBL" id="QSID01000006">
    <property type="protein sequence ID" value="RHC65764.1"/>
    <property type="molecule type" value="Genomic_DNA"/>
</dbReference>
<dbReference type="Proteomes" id="UP000283700">
    <property type="component" value="Unassembled WGS sequence"/>
</dbReference>